<evidence type="ECO:0008006" key="4">
    <source>
        <dbReference type="Google" id="ProtNLM"/>
    </source>
</evidence>
<evidence type="ECO:0000313" key="3">
    <source>
        <dbReference type="Proteomes" id="UP001241747"/>
    </source>
</evidence>
<proteinExistence type="predicted"/>
<evidence type="ECO:0000256" key="1">
    <source>
        <dbReference type="SAM" id="MobiDB-lite"/>
    </source>
</evidence>
<feature type="region of interest" description="Disordered" evidence="1">
    <location>
        <begin position="86"/>
        <end position="114"/>
    </location>
</feature>
<organism evidence="2 3">
    <name type="scientific">Xanthobacter agilis</name>
    <dbReference type="NCBI Taxonomy" id="47492"/>
    <lineage>
        <taxon>Bacteria</taxon>
        <taxon>Pseudomonadati</taxon>
        <taxon>Pseudomonadota</taxon>
        <taxon>Alphaproteobacteria</taxon>
        <taxon>Hyphomicrobiales</taxon>
        <taxon>Xanthobacteraceae</taxon>
        <taxon>Xanthobacter</taxon>
    </lineage>
</organism>
<protein>
    <recommendedName>
        <fullName evidence="4">Transposase</fullName>
    </recommendedName>
</protein>
<keyword evidence="3" id="KW-1185">Reference proteome</keyword>
<reference evidence="2 3" key="1">
    <citation type="submission" date="2023-07" db="EMBL/GenBank/DDBJ databases">
        <title>Genomic Encyclopedia of Type Strains, Phase IV (KMG-IV): sequencing the most valuable type-strain genomes for metagenomic binning, comparative biology and taxonomic classification.</title>
        <authorList>
            <person name="Goeker M."/>
        </authorList>
    </citation>
    <scope>NUCLEOTIDE SEQUENCE [LARGE SCALE GENOMIC DNA]</scope>
    <source>
        <strain evidence="2 3">DSM 3770</strain>
    </source>
</reference>
<feature type="compositionally biased region" description="Low complexity" evidence="1">
    <location>
        <begin position="98"/>
        <end position="107"/>
    </location>
</feature>
<comment type="caution">
    <text evidence="2">The sequence shown here is derived from an EMBL/GenBank/DDBJ whole genome shotgun (WGS) entry which is preliminary data.</text>
</comment>
<accession>A0ABU0LBR8</accession>
<sequence length="146" mass="15604">MAERGAAEGGGHLGDELLERIFLGAEAAGHVAAQTGRMARSVTEFVQRGAVPIDRLEIRLGRRDLHIVERRNVEGPVAADIAVSRGRSFSPNRPAGMAARRSASSSAVKPTTEAPYFSTASDVVSDSEAEKRPACPFTAKFIENRT</sequence>
<dbReference type="EMBL" id="JAUSVY010000002">
    <property type="protein sequence ID" value="MDQ0504578.1"/>
    <property type="molecule type" value="Genomic_DNA"/>
</dbReference>
<gene>
    <name evidence="2" type="ORF">QOZ94_001352</name>
</gene>
<evidence type="ECO:0000313" key="2">
    <source>
        <dbReference type="EMBL" id="MDQ0504578.1"/>
    </source>
</evidence>
<dbReference type="Proteomes" id="UP001241747">
    <property type="component" value="Unassembled WGS sequence"/>
</dbReference>
<name>A0ABU0LBR8_XANAG</name>